<reference evidence="2 3" key="1">
    <citation type="submission" date="2021-06" db="EMBL/GenBank/DDBJ databases">
        <title>Caerostris extrusa draft genome.</title>
        <authorList>
            <person name="Kono N."/>
            <person name="Arakawa K."/>
        </authorList>
    </citation>
    <scope>NUCLEOTIDE SEQUENCE [LARGE SCALE GENOMIC DNA]</scope>
</reference>
<keyword evidence="3" id="KW-1185">Reference proteome</keyword>
<evidence type="ECO:0000256" key="1">
    <source>
        <dbReference type="SAM" id="Phobius"/>
    </source>
</evidence>
<evidence type="ECO:0000313" key="2">
    <source>
        <dbReference type="EMBL" id="GIZ01881.1"/>
    </source>
</evidence>
<proteinExistence type="predicted"/>
<sequence length="88" mass="9663">MVCWGSASNLTLGGLVTEVESFEICVYLVAIRYIFLPTVAHRRDTVGLPETGGRTSSCTFLLVVGIIFLNAYLFGLHSLNFSPEEYEG</sequence>
<feature type="transmembrane region" description="Helical" evidence="1">
    <location>
        <begin position="21"/>
        <end position="40"/>
    </location>
</feature>
<feature type="transmembrane region" description="Helical" evidence="1">
    <location>
        <begin position="60"/>
        <end position="79"/>
    </location>
</feature>
<keyword evidence="1" id="KW-0812">Transmembrane</keyword>
<dbReference type="AlphaFoldDB" id="A0AAV4Y7I3"/>
<comment type="caution">
    <text evidence="2">The sequence shown here is derived from an EMBL/GenBank/DDBJ whole genome shotgun (WGS) entry which is preliminary data.</text>
</comment>
<organism evidence="2 3">
    <name type="scientific">Caerostris extrusa</name>
    <name type="common">Bark spider</name>
    <name type="synonym">Caerostris bankana</name>
    <dbReference type="NCBI Taxonomy" id="172846"/>
    <lineage>
        <taxon>Eukaryota</taxon>
        <taxon>Metazoa</taxon>
        <taxon>Ecdysozoa</taxon>
        <taxon>Arthropoda</taxon>
        <taxon>Chelicerata</taxon>
        <taxon>Arachnida</taxon>
        <taxon>Araneae</taxon>
        <taxon>Araneomorphae</taxon>
        <taxon>Entelegynae</taxon>
        <taxon>Araneoidea</taxon>
        <taxon>Araneidae</taxon>
        <taxon>Caerostris</taxon>
    </lineage>
</organism>
<name>A0AAV4Y7I3_CAEEX</name>
<protein>
    <submittedName>
        <fullName evidence="2">Uncharacterized protein</fullName>
    </submittedName>
</protein>
<keyword evidence="1" id="KW-1133">Transmembrane helix</keyword>
<accession>A0AAV4Y7I3</accession>
<evidence type="ECO:0000313" key="3">
    <source>
        <dbReference type="Proteomes" id="UP001054945"/>
    </source>
</evidence>
<dbReference type="EMBL" id="BPLR01018734">
    <property type="protein sequence ID" value="GIZ01881.1"/>
    <property type="molecule type" value="Genomic_DNA"/>
</dbReference>
<keyword evidence="1" id="KW-0472">Membrane</keyword>
<gene>
    <name evidence="2" type="ORF">CEXT_590771</name>
</gene>
<dbReference type="Proteomes" id="UP001054945">
    <property type="component" value="Unassembled WGS sequence"/>
</dbReference>